<dbReference type="Pfam" id="PF00226">
    <property type="entry name" value="DnaJ"/>
    <property type="match status" value="1"/>
</dbReference>
<evidence type="ECO:0000313" key="3">
    <source>
        <dbReference type="Proteomes" id="UP001162131"/>
    </source>
</evidence>
<dbReference type="GO" id="GO:0051082">
    <property type="term" value="F:unfolded protein binding"/>
    <property type="evidence" value="ECO:0007669"/>
    <property type="project" value="TreeGrafter"/>
</dbReference>
<dbReference type="PANTHER" id="PTHR43096">
    <property type="entry name" value="DNAJ HOMOLOG 1, MITOCHONDRIAL-RELATED"/>
    <property type="match status" value="1"/>
</dbReference>
<dbReference type="PROSITE" id="PS00636">
    <property type="entry name" value="DNAJ_1"/>
    <property type="match status" value="1"/>
</dbReference>
<gene>
    <name evidence="2" type="ORF">BSTOLATCC_MIC49302</name>
</gene>
<dbReference type="GO" id="GO:0042026">
    <property type="term" value="P:protein refolding"/>
    <property type="evidence" value="ECO:0007669"/>
    <property type="project" value="TreeGrafter"/>
</dbReference>
<accession>A0AAU9JX49</accession>
<evidence type="ECO:0000259" key="1">
    <source>
        <dbReference type="PROSITE" id="PS50076"/>
    </source>
</evidence>
<dbReference type="Gene3D" id="1.10.287.110">
    <property type="entry name" value="DnaJ domain"/>
    <property type="match status" value="1"/>
</dbReference>
<dbReference type="SUPFAM" id="SSF46565">
    <property type="entry name" value="Chaperone J-domain"/>
    <property type="match status" value="1"/>
</dbReference>
<evidence type="ECO:0000313" key="2">
    <source>
        <dbReference type="EMBL" id="CAG9329679.1"/>
    </source>
</evidence>
<proteinExistence type="predicted"/>
<organism evidence="2 3">
    <name type="scientific">Blepharisma stoltei</name>
    <dbReference type="NCBI Taxonomy" id="1481888"/>
    <lineage>
        <taxon>Eukaryota</taxon>
        <taxon>Sar</taxon>
        <taxon>Alveolata</taxon>
        <taxon>Ciliophora</taxon>
        <taxon>Postciliodesmatophora</taxon>
        <taxon>Heterotrichea</taxon>
        <taxon>Heterotrichida</taxon>
        <taxon>Blepharismidae</taxon>
        <taxon>Blepharisma</taxon>
    </lineage>
</organism>
<protein>
    <recommendedName>
        <fullName evidence="1">J domain-containing protein</fullName>
    </recommendedName>
</protein>
<dbReference type="PROSITE" id="PS50076">
    <property type="entry name" value="DNAJ_2"/>
    <property type="match status" value="1"/>
</dbReference>
<dbReference type="PANTHER" id="PTHR43096:SF10">
    <property type="entry name" value="CHAPERONE PROTEIN DNAJ A6, CHLOROPLASTIC"/>
    <property type="match status" value="1"/>
</dbReference>
<dbReference type="SMART" id="SM00271">
    <property type="entry name" value="DnaJ"/>
    <property type="match status" value="1"/>
</dbReference>
<keyword evidence="3" id="KW-1185">Reference proteome</keyword>
<dbReference type="PRINTS" id="PR00625">
    <property type="entry name" value="JDOMAIN"/>
</dbReference>
<dbReference type="InterPro" id="IPR018253">
    <property type="entry name" value="DnaJ_domain_CS"/>
</dbReference>
<dbReference type="EMBL" id="CAJZBQ010000048">
    <property type="protein sequence ID" value="CAG9329679.1"/>
    <property type="molecule type" value="Genomic_DNA"/>
</dbReference>
<dbReference type="GO" id="GO:0005737">
    <property type="term" value="C:cytoplasm"/>
    <property type="evidence" value="ECO:0007669"/>
    <property type="project" value="TreeGrafter"/>
</dbReference>
<dbReference type="InterPro" id="IPR001623">
    <property type="entry name" value="DnaJ_domain"/>
</dbReference>
<comment type="caution">
    <text evidence="2">The sequence shown here is derived from an EMBL/GenBank/DDBJ whole genome shotgun (WGS) entry which is preliminary data.</text>
</comment>
<dbReference type="InterPro" id="IPR036869">
    <property type="entry name" value="J_dom_sf"/>
</dbReference>
<dbReference type="CDD" id="cd06257">
    <property type="entry name" value="DnaJ"/>
    <property type="match status" value="1"/>
</dbReference>
<dbReference type="Proteomes" id="UP001162131">
    <property type="component" value="Unassembled WGS sequence"/>
</dbReference>
<reference evidence="2" key="1">
    <citation type="submission" date="2021-09" db="EMBL/GenBank/DDBJ databases">
        <authorList>
            <consortium name="AG Swart"/>
            <person name="Singh M."/>
            <person name="Singh A."/>
            <person name="Seah K."/>
            <person name="Emmerich C."/>
        </authorList>
    </citation>
    <scope>NUCLEOTIDE SEQUENCE</scope>
    <source>
        <strain evidence="2">ATCC30299</strain>
    </source>
</reference>
<name>A0AAU9JX49_9CILI</name>
<feature type="domain" description="J" evidence="1">
    <location>
        <begin position="74"/>
        <end position="136"/>
    </location>
</feature>
<sequence>MLCNKLAYRYLTQSSLGTGKAIMQMPTQFKYLNCVSSRQNNYAGFYFNKNIRRPFGTESRTRENLTKEDLDDMTYYEILGVSPKANSNQIRKAYLNLARKKHPDLQEEPTTEFSYIVKAYQTLMDDQQRAIYDDSLVNDKEYYGVGFGRFKINLKFIFLLTVSGLIYALVNRENSKSENLCPNDHKMKKLDLSKTVVETKKDESENEQTAFEVVLKKKRPQRVDNSLVRNPKSAPIFAKKAPKNIIEEEDIIDEPIVLPKHKSIETKSL</sequence>
<dbReference type="AlphaFoldDB" id="A0AAU9JX49"/>